<reference evidence="3 4" key="1">
    <citation type="submission" date="2024-09" db="EMBL/GenBank/DDBJ databases">
        <title>Rethinking Asexuality: The Enigmatic Case of Functional Sexual Genes in Lepraria (Stereocaulaceae).</title>
        <authorList>
            <person name="Doellman M."/>
            <person name="Sun Y."/>
            <person name="Barcenas-Pena A."/>
            <person name="Lumbsch H.T."/>
            <person name="Grewe F."/>
        </authorList>
    </citation>
    <scope>NUCLEOTIDE SEQUENCE [LARGE SCALE GENOMIC DNA]</scope>
    <source>
        <strain evidence="3 4">Mercado 3170</strain>
    </source>
</reference>
<comment type="caution">
    <text evidence="3">The sequence shown here is derived from an EMBL/GenBank/DDBJ whole genome shotgun (WGS) entry which is preliminary data.</text>
</comment>
<evidence type="ECO:0000259" key="2">
    <source>
        <dbReference type="Pfam" id="PF20516"/>
    </source>
</evidence>
<name>A0ABR4A306_9LECA</name>
<feature type="region of interest" description="Disordered" evidence="1">
    <location>
        <begin position="58"/>
        <end position="102"/>
    </location>
</feature>
<feature type="region of interest" description="Disordered" evidence="1">
    <location>
        <begin position="117"/>
        <end position="148"/>
    </location>
</feature>
<proteinExistence type="predicted"/>
<accession>A0ABR4A306</accession>
<feature type="domain" description="PD-(D/E)XK nuclease-like" evidence="2">
    <location>
        <begin position="210"/>
        <end position="459"/>
    </location>
</feature>
<dbReference type="Pfam" id="PF20516">
    <property type="entry name" value="PDDEXK_12"/>
    <property type="match status" value="1"/>
</dbReference>
<dbReference type="EMBL" id="JBEFKJ010000023">
    <property type="protein sequence ID" value="KAL2039894.1"/>
    <property type="molecule type" value="Genomic_DNA"/>
</dbReference>
<protein>
    <recommendedName>
        <fullName evidence="2">PD-(D/E)XK nuclease-like domain-containing protein</fullName>
    </recommendedName>
</protein>
<feature type="compositionally biased region" description="Polar residues" evidence="1">
    <location>
        <begin position="58"/>
        <end position="71"/>
    </location>
</feature>
<evidence type="ECO:0000313" key="4">
    <source>
        <dbReference type="Proteomes" id="UP001590950"/>
    </source>
</evidence>
<sequence length="471" mass="53311">MISANKFCATSVTQRIRRTASNTFPVLQFSRAMIDIKVWIDQTCSVQQEAINLPPISSLHQISGNSRSPRSQSHKRRFSVTMEEGNTLGDPEKTPRPTKKRNIGIVEEEFIASSVAPPEVFDARSQSSANSELESHKSGRMSPSKQMAQLEDLERPVKVLDFGSEETSPLEDVKKMRAEVRLLADGVGILGFDDGELATLRSSQSRLDPEDQARFNYTWANDFSKRRETGTMPDLTHVLNLVRAAIQCESDREHENTWNEDIHKALIKMTLGTSRYAQHLAVKSLKTASIDPRTLAEVSLPKRVVDYGIVLIPDDRIQKAFLQLQPLAPATTKSWNHTTINNVRQTPIAVNIETKASDKSWTDGKPQLMIWTSALFKRLKKLVRDEVAEANLRIPAMPLVIVQGHDWHLLIISHQLSPEGERTTIWQKIDIGNTRNCFDTFKIIAVLHLVFQWAETTWRPWFCSLLDLAML</sequence>
<evidence type="ECO:0000256" key="1">
    <source>
        <dbReference type="SAM" id="MobiDB-lite"/>
    </source>
</evidence>
<dbReference type="Proteomes" id="UP001590950">
    <property type="component" value="Unassembled WGS sequence"/>
</dbReference>
<evidence type="ECO:0000313" key="3">
    <source>
        <dbReference type="EMBL" id="KAL2039894.1"/>
    </source>
</evidence>
<gene>
    <name evidence="3" type="ORF">N7G274_007297</name>
</gene>
<keyword evidence="4" id="KW-1185">Reference proteome</keyword>
<organism evidence="3 4">
    <name type="scientific">Stereocaulon virgatum</name>
    <dbReference type="NCBI Taxonomy" id="373712"/>
    <lineage>
        <taxon>Eukaryota</taxon>
        <taxon>Fungi</taxon>
        <taxon>Dikarya</taxon>
        <taxon>Ascomycota</taxon>
        <taxon>Pezizomycotina</taxon>
        <taxon>Lecanoromycetes</taxon>
        <taxon>OSLEUM clade</taxon>
        <taxon>Lecanoromycetidae</taxon>
        <taxon>Lecanorales</taxon>
        <taxon>Lecanorineae</taxon>
        <taxon>Stereocaulaceae</taxon>
        <taxon>Stereocaulon</taxon>
    </lineage>
</organism>
<dbReference type="InterPro" id="IPR046797">
    <property type="entry name" value="PDDEXK_12"/>
</dbReference>